<name>A0ABT7XMY1_9NEIS</name>
<organism evidence="2 3">
    <name type="scientific">Crenobacter oryzisoli</name>
    <dbReference type="NCBI Taxonomy" id="3056844"/>
    <lineage>
        <taxon>Bacteria</taxon>
        <taxon>Pseudomonadati</taxon>
        <taxon>Pseudomonadota</taxon>
        <taxon>Betaproteobacteria</taxon>
        <taxon>Neisseriales</taxon>
        <taxon>Neisseriaceae</taxon>
        <taxon>Crenobacter</taxon>
    </lineage>
</organism>
<gene>
    <name evidence="2" type="ORF">QU481_09550</name>
</gene>
<keyword evidence="3" id="KW-1185">Reference proteome</keyword>
<evidence type="ECO:0000313" key="3">
    <source>
        <dbReference type="Proteomes" id="UP001168540"/>
    </source>
</evidence>
<reference evidence="2" key="1">
    <citation type="submission" date="2023-06" db="EMBL/GenBank/DDBJ databases">
        <authorList>
            <person name="Zhang S."/>
        </authorList>
    </citation>
    <scope>NUCLEOTIDE SEQUENCE</scope>
    <source>
        <strain evidence="2">SG2303</strain>
    </source>
</reference>
<evidence type="ECO:0000256" key="1">
    <source>
        <dbReference type="SAM" id="MobiDB-lite"/>
    </source>
</evidence>
<protein>
    <submittedName>
        <fullName evidence="2">Uncharacterized protein</fullName>
    </submittedName>
</protein>
<dbReference type="RefSeq" id="WP_289829727.1">
    <property type="nucleotide sequence ID" value="NZ_JAUEDK010000014.1"/>
</dbReference>
<accession>A0ABT7XMY1</accession>
<dbReference type="EMBL" id="JAUEDK010000014">
    <property type="protein sequence ID" value="MDN0075131.1"/>
    <property type="molecule type" value="Genomic_DNA"/>
</dbReference>
<dbReference type="Proteomes" id="UP001168540">
    <property type="component" value="Unassembled WGS sequence"/>
</dbReference>
<comment type="caution">
    <text evidence="2">The sequence shown here is derived from an EMBL/GenBank/DDBJ whole genome shotgun (WGS) entry which is preliminary data.</text>
</comment>
<proteinExistence type="predicted"/>
<sequence>MLSAERKELPLNGHPYFLARFELDPAMPDSASQSLHDSVELWSWAGIDLITLDISRGEPSWLAAELQRLGRFRAALELVPAPAPASPLQQAWDATRRPTPDGLRWNA</sequence>
<evidence type="ECO:0000313" key="2">
    <source>
        <dbReference type="EMBL" id="MDN0075131.1"/>
    </source>
</evidence>
<feature type="region of interest" description="Disordered" evidence="1">
    <location>
        <begin position="83"/>
        <end position="107"/>
    </location>
</feature>